<dbReference type="AlphaFoldDB" id="A0A210R0P9"/>
<feature type="compositionally biased region" description="Polar residues" evidence="2">
    <location>
        <begin position="1168"/>
        <end position="1182"/>
    </location>
</feature>
<reference evidence="6 7" key="1">
    <citation type="journal article" date="2017" name="Nat. Ecol. Evol.">
        <title>Scallop genome provides insights into evolution of bilaterian karyotype and development.</title>
        <authorList>
            <person name="Wang S."/>
            <person name="Zhang J."/>
            <person name="Jiao W."/>
            <person name="Li J."/>
            <person name="Xun X."/>
            <person name="Sun Y."/>
            <person name="Guo X."/>
            <person name="Huan P."/>
            <person name="Dong B."/>
            <person name="Zhang L."/>
            <person name="Hu X."/>
            <person name="Sun X."/>
            <person name="Wang J."/>
            <person name="Zhao C."/>
            <person name="Wang Y."/>
            <person name="Wang D."/>
            <person name="Huang X."/>
            <person name="Wang R."/>
            <person name="Lv J."/>
            <person name="Li Y."/>
            <person name="Zhang Z."/>
            <person name="Liu B."/>
            <person name="Lu W."/>
            <person name="Hui Y."/>
            <person name="Liang J."/>
            <person name="Zhou Z."/>
            <person name="Hou R."/>
            <person name="Li X."/>
            <person name="Liu Y."/>
            <person name="Li H."/>
            <person name="Ning X."/>
            <person name="Lin Y."/>
            <person name="Zhao L."/>
            <person name="Xing Q."/>
            <person name="Dou J."/>
            <person name="Li Y."/>
            <person name="Mao J."/>
            <person name="Guo H."/>
            <person name="Dou H."/>
            <person name="Li T."/>
            <person name="Mu C."/>
            <person name="Jiang W."/>
            <person name="Fu Q."/>
            <person name="Fu X."/>
            <person name="Miao Y."/>
            <person name="Liu J."/>
            <person name="Yu Q."/>
            <person name="Li R."/>
            <person name="Liao H."/>
            <person name="Li X."/>
            <person name="Kong Y."/>
            <person name="Jiang Z."/>
            <person name="Chourrout D."/>
            <person name="Li R."/>
            <person name="Bao Z."/>
        </authorList>
    </citation>
    <scope>NUCLEOTIDE SEQUENCE [LARGE SCALE GENOMIC DNA]</scope>
    <source>
        <strain evidence="6 7">PY_sf001</strain>
    </source>
</reference>
<dbReference type="InterPro" id="IPR011641">
    <property type="entry name" value="Tyr-kin_ephrin_A/B_rcpt-like"/>
</dbReference>
<dbReference type="GO" id="GO:0005576">
    <property type="term" value="C:extracellular region"/>
    <property type="evidence" value="ECO:0007669"/>
    <property type="project" value="InterPro"/>
</dbReference>
<keyword evidence="3" id="KW-0472">Membrane</keyword>
<comment type="caution">
    <text evidence="6">The sequence shown here is derived from an EMBL/GenBank/DDBJ whole genome shotgun (WGS) entry which is preliminary data.</text>
</comment>
<dbReference type="InterPro" id="IPR008197">
    <property type="entry name" value="WAP_dom"/>
</dbReference>
<keyword evidence="1" id="KW-0677">Repeat</keyword>
<sequence length="1182" mass="129519">MHTFSICLYMFLNDHPKMIVPFSYLYYSVGDPSPAVYKMSLDGRKRVPLILPGLVNPTRLSSSGETLFVLNNQKLIIWSGAVAVEHNITSQAVSMTGETRNVYLSSGRFSLFKFNRLSERAGDSVSADVDPVDMLYVDTRSSGSTADPGLCSDTNLCKSSSVCIKTDNPDIVRCKCPANKFNTPKDGSRECPEPTKYLLVSDVDGIKMTSFDDVLKNVYTIVPNEDECNHYHGLATDGRRIFFAGYDGKILYTASLKGEDAAVLMVLRNMTVLNLAYHDNTLYWTGHYDCYMYNGSLGGTLQCDNFEGKLGGVFSLDVTPGSSTERQVNTLVADIDDPQGVLADSSFVYWSDQSVVKRLSLRDTSPAAAIFSRTPNVFALQQNKQQTHLFLGGPDITLTLFASENNHSEVVYSGLSDVRGLSVQGSLVFASDWSNRTVIQYDLRTHQTRVVAHTLGRPGQIVAFGLDTSITDKPGKCPKETWCSSVSSVQCQHDVDCVDGFRSKCCLTYVNNVCRRECIPPVAESACNITFDGQPSFTWGYETVTNDKCTACECTMDGRSQCSPVQCPSLVGCGFIIKEPGTCCSVCRDITTCEANPNIVGCPANSIEVPLSTALPDGNPVVPVKVSLQNHRAVKNITAFSCNLQEITNNKKTLMPSFVTWQKEEQNVSLIANDDNGIARCDMIVRILDTTKPVFVSSPNDTIVTVFAEDIHGAPAFWTNPVAYDNSGFPPTITTNNRTNGALLPPGFHEVRYKALDRAANSESIKFYVNVSLIPDLTCSSPPFFNHGAMECSKGADDVISCTAKCHKGFTFKSEFNEKHSCVKGQWKPAFQPHFSSACFAPQPTILKLSTSNKIDCKGKQITADDIVECLRTRMPCNRENILLCEKEAILIERTVSGTTVNVQVSGKVPYISDNPEPPLDEMNRTLSTIASGVEQLFSTEELVKFCPSLECSFVQKKGRTFQKTCQKGAVAYNVAGRSICGKCPPGTRFLETNGQSKCEFCVAGKYQDEQAQTDCKMCPSDRRYSKAGIWLKEHCTQSLLPIDPESESLVPIVIGVPAGIFCLILVLVIILFVVKKRKAKKMFVHSHTNPVFNVSGDDYDSIPADQNDPNYSSLIGVKTDTASQYASLGKSTPVKYNKNSGGAAAVECDHNPYDLAGEKNPYDDLKVNNSAAENPYDSTTS</sequence>
<feature type="compositionally biased region" description="Basic and acidic residues" evidence="2">
    <location>
        <begin position="1156"/>
        <end position="1167"/>
    </location>
</feature>
<dbReference type="Gene3D" id="6.20.200.20">
    <property type="match status" value="1"/>
</dbReference>
<dbReference type="Gene3D" id="2.10.50.10">
    <property type="entry name" value="Tumor Necrosis Factor Receptor, subunit A, domain 2"/>
    <property type="match status" value="1"/>
</dbReference>
<evidence type="ECO:0000256" key="2">
    <source>
        <dbReference type="SAM" id="MobiDB-lite"/>
    </source>
</evidence>
<feature type="domain" description="WAP" evidence="5">
    <location>
        <begin position="470"/>
        <end position="522"/>
    </location>
</feature>
<dbReference type="STRING" id="6573.A0A210R0P9"/>
<evidence type="ECO:0000256" key="1">
    <source>
        <dbReference type="ARBA" id="ARBA00022737"/>
    </source>
</evidence>
<accession>A0A210R0P9</accession>
<dbReference type="Gene3D" id="2.120.10.30">
    <property type="entry name" value="TolB, C-terminal domain"/>
    <property type="match status" value="1"/>
</dbReference>
<evidence type="ECO:0000259" key="5">
    <source>
        <dbReference type="PROSITE" id="PS51390"/>
    </source>
</evidence>
<dbReference type="InterPro" id="IPR003410">
    <property type="entry name" value="HYR_dom"/>
</dbReference>
<organism evidence="6 7">
    <name type="scientific">Mizuhopecten yessoensis</name>
    <name type="common">Japanese scallop</name>
    <name type="synonym">Patinopecten yessoensis</name>
    <dbReference type="NCBI Taxonomy" id="6573"/>
    <lineage>
        <taxon>Eukaryota</taxon>
        <taxon>Metazoa</taxon>
        <taxon>Spiralia</taxon>
        <taxon>Lophotrochozoa</taxon>
        <taxon>Mollusca</taxon>
        <taxon>Bivalvia</taxon>
        <taxon>Autobranchia</taxon>
        <taxon>Pteriomorphia</taxon>
        <taxon>Pectinida</taxon>
        <taxon>Pectinoidea</taxon>
        <taxon>Pectinidae</taxon>
        <taxon>Mizuhopecten</taxon>
    </lineage>
</organism>
<evidence type="ECO:0000313" key="7">
    <source>
        <dbReference type="Proteomes" id="UP000242188"/>
    </source>
</evidence>
<evidence type="ECO:0000256" key="3">
    <source>
        <dbReference type="SAM" id="Phobius"/>
    </source>
</evidence>
<dbReference type="SUPFAM" id="SSF57603">
    <property type="entry name" value="FnI-like domain"/>
    <property type="match status" value="1"/>
</dbReference>
<keyword evidence="3" id="KW-0812">Transmembrane</keyword>
<dbReference type="PROSITE" id="PS50825">
    <property type="entry name" value="HYR"/>
    <property type="match status" value="1"/>
</dbReference>
<keyword evidence="3" id="KW-1133">Transmembrane helix</keyword>
<dbReference type="SUPFAM" id="SSF63825">
    <property type="entry name" value="YWTD domain"/>
    <property type="match status" value="1"/>
</dbReference>
<evidence type="ECO:0000259" key="4">
    <source>
        <dbReference type="PROSITE" id="PS50825"/>
    </source>
</evidence>
<dbReference type="GO" id="GO:0030414">
    <property type="term" value="F:peptidase inhibitor activity"/>
    <property type="evidence" value="ECO:0007669"/>
    <property type="project" value="InterPro"/>
</dbReference>
<feature type="transmembrane region" description="Helical" evidence="3">
    <location>
        <begin position="1050"/>
        <end position="1075"/>
    </location>
</feature>
<protein>
    <submittedName>
        <fullName evidence="6">Sushi, von Willebrand factor type A, EGF and pentraxin domain-containing protein 1</fullName>
    </submittedName>
</protein>
<evidence type="ECO:0000313" key="6">
    <source>
        <dbReference type="EMBL" id="OWF54534.1"/>
    </source>
</evidence>
<dbReference type="Proteomes" id="UP000242188">
    <property type="component" value="Unassembled WGS sequence"/>
</dbReference>
<dbReference type="Pfam" id="PF02494">
    <property type="entry name" value="HYR"/>
    <property type="match status" value="1"/>
</dbReference>
<name>A0A210R0P9_MIZYE</name>
<proteinExistence type="predicted"/>
<dbReference type="Pfam" id="PF07699">
    <property type="entry name" value="Ephrin_rec_like"/>
    <property type="match status" value="1"/>
</dbReference>
<dbReference type="OrthoDB" id="5958943at2759"/>
<dbReference type="InterPro" id="IPR011042">
    <property type="entry name" value="6-blade_b-propeller_TolB-like"/>
</dbReference>
<keyword evidence="7" id="KW-1185">Reference proteome</keyword>
<feature type="region of interest" description="Disordered" evidence="2">
    <location>
        <begin position="1156"/>
        <end position="1182"/>
    </location>
</feature>
<dbReference type="EMBL" id="NEDP02000981">
    <property type="protein sequence ID" value="OWF54534.1"/>
    <property type="molecule type" value="Genomic_DNA"/>
</dbReference>
<feature type="domain" description="HYR" evidence="4">
    <location>
        <begin position="688"/>
        <end position="773"/>
    </location>
</feature>
<gene>
    <name evidence="6" type="ORF">KP79_PYT13412</name>
</gene>
<dbReference type="PROSITE" id="PS51390">
    <property type="entry name" value="WAP"/>
    <property type="match status" value="1"/>
</dbReference>